<sequence length="553" mass="60904">MSSVYSVCCDAAGIAGNLSAFVLFVSPIPTFRRIIRNGSTEQFSGLPYIYALLNCLICLWYGMPLVSPGIILVATVNSVGAIFQLIYIGIFITFAEKAKKMKMSGLLTAIFGIYAIIVFASMKLFDPHARQLFVGYLSVASLISMFASPLFIINLVIRTRSVEYMPFYLSLSTFLMSLSFFTYGMFKHDPFIYVPNGIGTILGVVQLLEAQRSRPKRVETHRNIQSFSLSLSRLENSHERLCRANMSGRNRGPPMPIKGGLHEPPFRGRGLGPMPHPALLDEPQFGRGAGGPRPGTLIPHPAAIFEDRLALQHQDIQALLIDNQRLAATHVALKQEVEAAQHEIKRMAHVAASAQTEMDLQLREAFEKVMKLEADLRASDAMRAEVMQVRADIQQLTAARQELTSQAEGLSQDLNRANLDLQQVPLLKGEIEGMRQELQRARAAIEYEKKGYAENYEHGQAMEKNLIAMAREMEKLRAELANAEKRARAAAAVGNQIYGGSYGNPETGYGGNPYPAGYGMNPGQGSAEGVPQYGPGPGLRSELFAVSVRFCNI</sequence>
<feature type="transmembrane region" description="Helical" evidence="7">
    <location>
        <begin position="131"/>
        <end position="155"/>
    </location>
</feature>
<evidence type="ECO:0000256" key="4">
    <source>
        <dbReference type="ARBA" id="ARBA00023054"/>
    </source>
</evidence>
<dbReference type="InterPro" id="IPR040353">
    <property type="entry name" value="FLX/FLX-like"/>
</dbReference>
<feature type="transmembrane region" description="Helical" evidence="7">
    <location>
        <begin position="43"/>
        <end position="63"/>
    </location>
</feature>
<dbReference type="PANTHER" id="PTHR33405">
    <property type="entry name" value="PROTEIN FLX-LIKE 2"/>
    <property type="match status" value="1"/>
</dbReference>
<keyword evidence="7" id="KW-0812">Transmembrane</keyword>
<feature type="coiled-coil region" evidence="6">
    <location>
        <begin position="386"/>
        <end position="420"/>
    </location>
</feature>
<feature type="transmembrane region" description="Helical" evidence="7">
    <location>
        <begin position="106"/>
        <end position="125"/>
    </location>
</feature>
<evidence type="ECO:0000256" key="5">
    <source>
        <dbReference type="ARBA" id="ARBA00023089"/>
    </source>
</evidence>
<evidence type="ECO:0000256" key="2">
    <source>
        <dbReference type="ARBA" id="ARBA00022473"/>
    </source>
</evidence>
<evidence type="ECO:0000313" key="9">
    <source>
        <dbReference type="Proteomes" id="UP001227230"/>
    </source>
</evidence>
<evidence type="ECO:0000256" key="1">
    <source>
        <dbReference type="ARBA" id="ARBA00005405"/>
    </source>
</evidence>
<feature type="transmembrane region" description="Helical" evidence="7">
    <location>
        <begin position="69"/>
        <end position="94"/>
    </location>
</feature>
<evidence type="ECO:0000256" key="6">
    <source>
        <dbReference type="SAM" id="Coils"/>
    </source>
</evidence>
<evidence type="ECO:0000256" key="3">
    <source>
        <dbReference type="ARBA" id="ARBA00022782"/>
    </source>
</evidence>
<keyword evidence="9" id="KW-1185">Reference proteome</keyword>
<feature type="transmembrane region" description="Helical" evidence="7">
    <location>
        <begin position="12"/>
        <end position="31"/>
    </location>
</feature>
<keyword evidence="2" id="KW-0217">Developmental protein</keyword>
<dbReference type="EMBL" id="CP126657">
    <property type="protein sequence ID" value="WJZ96625.1"/>
    <property type="molecule type" value="Genomic_DNA"/>
</dbReference>
<accession>A0ABY9CPM1</accession>
<keyword evidence="4 6" id="KW-0175">Coiled coil</keyword>
<name>A0ABY9CPM1_VITVI</name>
<keyword evidence="7" id="KW-0472">Membrane</keyword>
<keyword evidence="7" id="KW-1133">Transmembrane helix</keyword>
<keyword evidence="3" id="KW-0221">Differentiation</keyword>
<organism evidence="8 9">
    <name type="scientific">Vitis vinifera</name>
    <name type="common">Grape</name>
    <dbReference type="NCBI Taxonomy" id="29760"/>
    <lineage>
        <taxon>Eukaryota</taxon>
        <taxon>Viridiplantae</taxon>
        <taxon>Streptophyta</taxon>
        <taxon>Embryophyta</taxon>
        <taxon>Tracheophyta</taxon>
        <taxon>Spermatophyta</taxon>
        <taxon>Magnoliopsida</taxon>
        <taxon>eudicotyledons</taxon>
        <taxon>Gunneridae</taxon>
        <taxon>Pentapetalae</taxon>
        <taxon>rosids</taxon>
        <taxon>Vitales</taxon>
        <taxon>Vitaceae</taxon>
        <taxon>Viteae</taxon>
        <taxon>Vitis</taxon>
    </lineage>
</organism>
<reference evidence="8 9" key="1">
    <citation type="journal article" date="2023" name="Hortic Res">
        <title>The complete reference genome for grapevine (Vitis vinifera L.) genetics and breeding.</title>
        <authorList>
            <person name="Shi X."/>
            <person name="Cao S."/>
            <person name="Wang X."/>
            <person name="Huang S."/>
            <person name="Wang Y."/>
            <person name="Liu Z."/>
            <person name="Liu W."/>
            <person name="Leng X."/>
            <person name="Peng Y."/>
            <person name="Wang N."/>
            <person name="Wang Y."/>
            <person name="Ma Z."/>
            <person name="Xu X."/>
            <person name="Zhang F."/>
            <person name="Xue H."/>
            <person name="Zhong H."/>
            <person name="Wang Y."/>
            <person name="Zhang K."/>
            <person name="Velt A."/>
            <person name="Avia K."/>
            <person name="Holtgrawe D."/>
            <person name="Grimplet J."/>
            <person name="Matus J.T."/>
            <person name="Ware D."/>
            <person name="Wu X."/>
            <person name="Wang H."/>
            <person name="Liu C."/>
            <person name="Fang Y."/>
            <person name="Rustenholz C."/>
            <person name="Cheng Z."/>
            <person name="Xiao H."/>
            <person name="Zhou Y."/>
        </authorList>
    </citation>
    <scope>NUCLEOTIDE SEQUENCE [LARGE SCALE GENOMIC DNA]</scope>
    <source>
        <strain evidence="9">cv. Pinot noir / PN40024</strain>
        <tissue evidence="8">Leaf</tissue>
    </source>
</reference>
<comment type="similarity">
    <text evidence="1">Belongs to the FLX family.</text>
</comment>
<dbReference type="Pfam" id="PF03083">
    <property type="entry name" value="MtN3_slv"/>
    <property type="match status" value="2"/>
</dbReference>
<dbReference type="Gene3D" id="1.20.1280.290">
    <property type="match status" value="2"/>
</dbReference>
<proteinExistence type="inferred from homology"/>
<feature type="transmembrane region" description="Helical" evidence="7">
    <location>
        <begin position="167"/>
        <end position="186"/>
    </location>
</feature>
<evidence type="ECO:0008006" key="10">
    <source>
        <dbReference type="Google" id="ProtNLM"/>
    </source>
</evidence>
<protein>
    <recommendedName>
        <fullName evidence="10">Bidirectional sugar transporter SWEET</fullName>
    </recommendedName>
</protein>
<dbReference type="PANTHER" id="PTHR33405:SF7">
    <property type="entry name" value="PROTEIN FLX-LIKE 1"/>
    <property type="match status" value="1"/>
</dbReference>
<keyword evidence="5" id="KW-0287">Flowering</keyword>
<feature type="coiled-coil region" evidence="6">
    <location>
        <begin position="459"/>
        <end position="493"/>
    </location>
</feature>
<evidence type="ECO:0000313" key="8">
    <source>
        <dbReference type="EMBL" id="WJZ96625.1"/>
    </source>
</evidence>
<dbReference type="InterPro" id="IPR004316">
    <property type="entry name" value="SWEET_rpt"/>
</dbReference>
<evidence type="ECO:0000256" key="7">
    <source>
        <dbReference type="SAM" id="Phobius"/>
    </source>
</evidence>
<gene>
    <name evidence="8" type="ORF">VitviT2T_015291</name>
</gene>
<dbReference type="Proteomes" id="UP001227230">
    <property type="component" value="Chromosome 10"/>
</dbReference>